<proteinExistence type="predicted"/>
<keyword evidence="3" id="KW-1185">Reference proteome</keyword>
<dbReference type="AlphaFoldDB" id="A0A1H0LJV1"/>
<gene>
    <name evidence="2" type="ORF">SAMN05192530_11059</name>
</gene>
<sequence>MPRRCGGAGLRRAVCPTTGRASTPGAEGSAPGREEPGRAGGVHTPAGVCTRPGSRGGRAGECRRRRLRREWWVVKAAGVARHSPRFTASRGAAGCQPAADRSARPGAGASPPVPGPPVARRLRSRDPVPGEAKAARRSGEGRPVRPRGARLRHAPPDGVPRPGTARRPPDDPVDHPRPPKAGDGGQHRGERGRGDKPARAPPHAGVAVFPFSARPPCP</sequence>
<dbReference type="Proteomes" id="UP000198793">
    <property type="component" value="Unassembled WGS sequence"/>
</dbReference>
<feature type="region of interest" description="Disordered" evidence="1">
    <location>
        <begin position="1"/>
        <end position="62"/>
    </location>
</feature>
<dbReference type="EMBL" id="FNIT01000010">
    <property type="protein sequence ID" value="SDO68190.1"/>
    <property type="molecule type" value="Genomic_DNA"/>
</dbReference>
<dbReference type="STRING" id="1166073.SAMN05192530_11059"/>
<reference evidence="2" key="1">
    <citation type="submission" date="2016-10" db="EMBL/GenBank/DDBJ databases">
        <authorList>
            <person name="de Groot N.N."/>
        </authorList>
    </citation>
    <scope>NUCLEOTIDE SEQUENCE [LARGE SCALE GENOMIC DNA]</scope>
    <source>
        <strain evidence="2">L7-484</strain>
    </source>
</reference>
<accession>A0A1H0LJV1</accession>
<name>A0A1H0LJV1_9HYPH</name>
<feature type="compositionally biased region" description="Basic and acidic residues" evidence="1">
    <location>
        <begin position="124"/>
        <end position="143"/>
    </location>
</feature>
<evidence type="ECO:0000256" key="1">
    <source>
        <dbReference type="SAM" id="MobiDB-lite"/>
    </source>
</evidence>
<feature type="compositionally biased region" description="Basic and acidic residues" evidence="1">
    <location>
        <begin position="185"/>
        <end position="198"/>
    </location>
</feature>
<organism evidence="2 3">
    <name type="scientific">Aureimonas jatrophae</name>
    <dbReference type="NCBI Taxonomy" id="1166073"/>
    <lineage>
        <taxon>Bacteria</taxon>
        <taxon>Pseudomonadati</taxon>
        <taxon>Pseudomonadota</taxon>
        <taxon>Alphaproteobacteria</taxon>
        <taxon>Hyphomicrobiales</taxon>
        <taxon>Aurantimonadaceae</taxon>
        <taxon>Aureimonas</taxon>
    </lineage>
</organism>
<feature type="compositionally biased region" description="Basic and acidic residues" evidence="1">
    <location>
        <begin position="167"/>
        <end position="177"/>
    </location>
</feature>
<protein>
    <submittedName>
        <fullName evidence="2">Uncharacterized protein</fullName>
    </submittedName>
</protein>
<evidence type="ECO:0000313" key="3">
    <source>
        <dbReference type="Proteomes" id="UP000198793"/>
    </source>
</evidence>
<feature type="compositionally biased region" description="Basic residues" evidence="1">
    <location>
        <begin position="144"/>
        <end position="153"/>
    </location>
</feature>
<evidence type="ECO:0000313" key="2">
    <source>
        <dbReference type="EMBL" id="SDO68190.1"/>
    </source>
</evidence>
<feature type="region of interest" description="Disordered" evidence="1">
    <location>
        <begin position="78"/>
        <end position="218"/>
    </location>
</feature>